<reference evidence="11" key="1">
    <citation type="journal article" date="2015" name="Genome Announc.">
        <title>Whole-Genome Sequences of 80 Environmental and Clinical Isolates of Burkholderia pseudomallei.</title>
        <authorList>
            <person name="Johnson S.L."/>
            <person name="Baker A.L."/>
            <person name="Chain P.S."/>
            <person name="Currie B.J."/>
            <person name="Daligault H.E."/>
            <person name="Davenport K.W."/>
            <person name="Davis C.B."/>
            <person name="Inglis T.J."/>
            <person name="Kaestli M."/>
            <person name="Koren S."/>
            <person name="Mayo M."/>
            <person name="Merritt A.J."/>
            <person name="Price E.P."/>
            <person name="Sarovich D.S."/>
            <person name="Warner J."/>
            <person name="Rosovitz M.J."/>
        </authorList>
    </citation>
    <scope>NUCLEOTIDE SEQUENCE [LARGE SCALE GENOMIC DNA]</scope>
    <source>
        <strain evidence="11">DSM 2030</strain>
    </source>
</reference>
<feature type="transmembrane region" description="Helical" evidence="8">
    <location>
        <begin position="171"/>
        <end position="190"/>
    </location>
</feature>
<feature type="transmembrane region" description="Helical" evidence="8">
    <location>
        <begin position="263"/>
        <end position="283"/>
    </location>
</feature>
<evidence type="ECO:0000256" key="6">
    <source>
        <dbReference type="ARBA" id="ARBA00023136"/>
    </source>
</evidence>
<feature type="transmembrane region" description="Helical" evidence="8">
    <location>
        <begin position="131"/>
        <end position="151"/>
    </location>
</feature>
<dbReference type="AlphaFoldDB" id="A0A097ATF1"/>
<dbReference type="STRING" id="2325.TKV_c19710"/>
<keyword evidence="11" id="KW-1185">Reference proteome</keyword>
<feature type="transmembrane region" description="Helical" evidence="8">
    <location>
        <begin position="345"/>
        <end position="367"/>
    </location>
</feature>
<dbReference type="eggNOG" id="COG0651">
    <property type="taxonomic scope" value="Bacteria"/>
</dbReference>
<keyword evidence="5 8" id="KW-1133">Transmembrane helix</keyword>
<dbReference type="KEGG" id="tki:TKV_c19710"/>
<comment type="subcellular location">
    <subcellularLocation>
        <location evidence="1">Cell membrane</location>
        <topology evidence="1">Multi-pass membrane protein</topology>
    </subcellularLocation>
    <subcellularLocation>
        <location evidence="7">Membrane</location>
        <topology evidence="7">Multi-pass membrane protein</topology>
    </subcellularLocation>
</comment>
<dbReference type="OrthoDB" id="9807568at2"/>
<evidence type="ECO:0000256" key="8">
    <source>
        <dbReference type="SAM" id="Phobius"/>
    </source>
</evidence>
<gene>
    <name evidence="10" type="primary">ech2A2</name>
    <name evidence="10" type="ORF">TKV_c19710</name>
</gene>
<keyword evidence="3" id="KW-1003">Cell membrane</keyword>
<evidence type="ECO:0000256" key="2">
    <source>
        <dbReference type="ARBA" id="ARBA00005346"/>
    </source>
</evidence>
<dbReference type="PANTHER" id="PTHR42703:SF1">
    <property type="entry name" value="NA(+)_H(+) ANTIPORTER SUBUNIT D1"/>
    <property type="match status" value="1"/>
</dbReference>
<dbReference type="InterPro" id="IPR050586">
    <property type="entry name" value="CPA3_Na-H_Antiporter_D"/>
</dbReference>
<name>A0A097ATF1_THEKI</name>
<dbReference type="GO" id="GO:0005886">
    <property type="term" value="C:plasma membrane"/>
    <property type="evidence" value="ECO:0007669"/>
    <property type="project" value="UniProtKB-SubCell"/>
</dbReference>
<dbReference type="Pfam" id="PF00361">
    <property type="entry name" value="Proton_antipo_M"/>
    <property type="match status" value="1"/>
</dbReference>
<dbReference type="InterPro" id="IPR001750">
    <property type="entry name" value="ND/Mrp_TM"/>
</dbReference>
<evidence type="ECO:0000313" key="10">
    <source>
        <dbReference type="EMBL" id="AIS53115.1"/>
    </source>
</evidence>
<dbReference type="RefSeq" id="WP_049685748.1">
    <property type="nucleotide sequence ID" value="NZ_CP009170.1"/>
</dbReference>
<evidence type="ECO:0000256" key="3">
    <source>
        <dbReference type="ARBA" id="ARBA00022475"/>
    </source>
</evidence>
<protein>
    <submittedName>
        <fullName evidence="10">Ech-type complex subunit Ech2A2</fullName>
    </submittedName>
</protein>
<keyword evidence="6 8" id="KW-0472">Membrane</keyword>
<evidence type="ECO:0000256" key="7">
    <source>
        <dbReference type="RuleBase" id="RU000320"/>
    </source>
</evidence>
<evidence type="ECO:0000256" key="5">
    <source>
        <dbReference type="ARBA" id="ARBA00022989"/>
    </source>
</evidence>
<feature type="transmembrane region" description="Helical" evidence="8">
    <location>
        <begin position="303"/>
        <end position="324"/>
    </location>
</feature>
<feature type="transmembrane region" description="Helical" evidence="8">
    <location>
        <begin position="6"/>
        <end position="22"/>
    </location>
</feature>
<dbReference type="PANTHER" id="PTHR42703">
    <property type="entry name" value="NADH DEHYDROGENASE"/>
    <property type="match status" value="1"/>
</dbReference>
<accession>A0A097ATF1</accession>
<evidence type="ECO:0000256" key="1">
    <source>
        <dbReference type="ARBA" id="ARBA00004651"/>
    </source>
</evidence>
<evidence type="ECO:0000256" key="4">
    <source>
        <dbReference type="ARBA" id="ARBA00022692"/>
    </source>
</evidence>
<feature type="transmembrane region" description="Helical" evidence="8">
    <location>
        <begin position="101"/>
        <end position="124"/>
    </location>
</feature>
<dbReference type="Proteomes" id="UP000029669">
    <property type="component" value="Chromosome"/>
</dbReference>
<evidence type="ECO:0000313" key="11">
    <source>
        <dbReference type="Proteomes" id="UP000029669"/>
    </source>
</evidence>
<organism evidence="10 11">
    <name type="scientific">Thermoanaerobacter kivui</name>
    <name type="common">Acetogenium kivui</name>
    <dbReference type="NCBI Taxonomy" id="2325"/>
    <lineage>
        <taxon>Bacteria</taxon>
        <taxon>Bacillati</taxon>
        <taxon>Bacillota</taxon>
        <taxon>Clostridia</taxon>
        <taxon>Thermoanaerobacterales</taxon>
        <taxon>Thermoanaerobacteraceae</taxon>
        <taxon>Thermoanaerobacter</taxon>
    </lineage>
</organism>
<dbReference type="EMBL" id="CP009170">
    <property type="protein sequence ID" value="AIS53115.1"/>
    <property type="molecule type" value="Genomic_DNA"/>
</dbReference>
<dbReference type="HOGENOM" id="CLU_052513_0_0_9"/>
<feature type="transmembrane region" description="Helical" evidence="8">
    <location>
        <begin position="74"/>
        <end position="95"/>
    </location>
</feature>
<feature type="transmembrane region" description="Helical" evidence="8">
    <location>
        <begin position="50"/>
        <end position="67"/>
    </location>
</feature>
<evidence type="ECO:0000259" key="9">
    <source>
        <dbReference type="Pfam" id="PF00361"/>
    </source>
</evidence>
<proteinExistence type="inferred from homology"/>
<comment type="similarity">
    <text evidence="2">Belongs to the CPA3 antiporters (TC 2.A.63) subunit D family.</text>
</comment>
<keyword evidence="4 7" id="KW-0812">Transmembrane</keyword>
<sequence>MVNILSGVLIFTAIVLGCFYYKNYKQKEIILILFFILLSELYILRSEKNIFTLLLEVFSIIMFLMILKFRKSINAFKVFVFIASIYIFLSFISEIGLKYGIWFYGVLMIAVLLKLAVFPVMWWLPKLVADVDSITAAVFICLSEVVDFALLVDIMNKISNTNSGFYEKTKAALILIGILTIFIGAIMAFAEKDLKKMLAYSSIDDVGYLLIGIGIFSNMSIIASIILFTNHIIAKLGMFLITDKLERLAGTLDMEKLGGEAQRFPFGAVSFLTFALTLIGVPFFPGFTGKYLIYLSGLKESVWLSLGMILGSIITLVYYIRAYHNVFLGTCKVEVKKFKKDLSDFVLIIMAIFIVGAGIFVSLPILLLNLDGLTHLLGRL</sequence>
<feature type="domain" description="NADH:quinone oxidoreductase/Mrp antiporter transmembrane" evidence="9">
    <location>
        <begin position="102"/>
        <end position="315"/>
    </location>
</feature>